<feature type="non-terminal residue" evidence="3">
    <location>
        <position position="375"/>
    </location>
</feature>
<dbReference type="GO" id="GO:0004674">
    <property type="term" value="F:protein serine/threonine kinase activity"/>
    <property type="evidence" value="ECO:0007669"/>
    <property type="project" value="UniProtKB-EC"/>
</dbReference>
<dbReference type="EC" id="2.7.11.1" evidence="1"/>
<dbReference type="VEuPathDB" id="FungiDB:SCHCODRAFT_02682255"/>
<evidence type="ECO:0000313" key="3">
    <source>
        <dbReference type="EMBL" id="EFJ01353.1"/>
    </source>
</evidence>
<feature type="domain" description="Protein kinase" evidence="2">
    <location>
        <begin position="3"/>
        <end position="319"/>
    </location>
</feature>
<dbReference type="RefSeq" id="XP_003036255.1">
    <property type="nucleotide sequence ID" value="XM_003036209.1"/>
</dbReference>
<reference evidence="3 4" key="1">
    <citation type="journal article" date="2010" name="Nat. Biotechnol.">
        <title>Genome sequence of the model mushroom Schizophyllum commune.</title>
        <authorList>
            <person name="Ohm R.A."/>
            <person name="de Jong J.F."/>
            <person name="Lugones L.G."/>
            <person name="Aerts A."/>
            <person name="Kothe E."/>
            <person name="Stajich J.E."/>
            <person name="de Vries R.P."/>
            <person name="Record E."/>
            <person name="Levasseur A."/>
            <person name="Baker S.E."/>
            <person name="Bartholomew K.A."/>
            <person name="Coutinho P.M."/>
            <person name="Erdmann S."/>
            <person name="Fowler T.J."/>
            <person name="Gathman A.C."/>
            <person name="Lombard V."/>
            <person name="Henrissat B."/>
            <person name="Knabe N."/>
            <person name="Kuees U."/>
            <person name="Lilly W.W."/>
            <person name="Lindquist E."/>
            <person name="Lucas S."/>
            <person name="Magnuson J.K."/>
            <person name="Piumi F."/>
            <person name="Raudaskoski M."/>
            <person name="Salamov A."/>
            <person name="Schmutz J."/>
            <person name="Schwarze F.W.M.R."/>
            <person name="vanKuyk P.A."/>
            <person name="Horton J.S."/>
            <person name="Grigoriev I.V."/>
            <person name="Woesten H.A.B."/>
        </authorList>
    </citation>
    <scope>NUCLEOTIDE SEQUENCE [LARGE SCALE GENOMIC DNA]</scope>
    <source>
        <strain evidence="4">H4-8 / FGSC 9210</strain>
    </source>
</reference>
<keyword evidence="4" id="KW-1185">Reference proteome</keyword>
<dbReference type="PROSITE" id="PS50011">
    <property type="entry name" value="PROTEIN_KINASE_DOM"/>
    <property type="match status" value="1"/>
</dbReference>
<evidence type="ECO:0000259" key="2">
    <source>
        <dbReference type="PROSITE" id="PS50011"/>
    </source>
</evidence>
<evidence type="ECO:0000256" key="1">
    <source>
        <dbReference type="ARBA" id="ARBA00012513"/>
    </source>
</evidence>
<dbReference type="EMBL" id="GL377303">
    <property type="protein sequence ID" value="EFJ01353.1"/>
    <property type="molecule type" value="Genomic_DNA"/>
</dbReference>
<sequence>MRLYLDSRIEDGGNSRVYRARVTSESPPRILAVKVVHTTKHVKNPMLRHEACAIISLRGHASVPEVYALGRTQYYEYLALEELGPNIFSPLKSSSGLTMRNLIALTCQMIDAVQHMHSRNLVHGDIKPGNFLFDLRPTGLIKIIDFGCTRPYRDPISLAHKPESRSSRFLGTRSYASIHMHYHYRPSRRDDMESLAYTVLALLCDGLPWHKRRTYDEEFLPEKCKWSGSDLAAGHPPVFGAFLDDARAMAYDAEPDYSGWKLRFRELAPGLPDEPLYDYADDGPRVGLSHWPQEMQPVDLEPAPESAADSASLSDDVWVPTSEWPNPFAILDEDLIGDEQEMVASHLERIEETPGMERPWVYQAAGYPPERIVPF</sequence>
<dbReference type="InterPro" id="IPR050235">
    <property type="entry name" value="CK1_Ser-Thr_kinase"/>
</dbReference>
<evidence type="ECO:0000313" key="4">
    <source>
        <dbReference type="Proteomes" id="UP000007431"/>
    </source>
</evidence>
<name>D8PTQ2_SCHCM</name>
<accession>D8PTQ2</accession>
<dbReference type="SUPFAM" id="SSF56112">
    <property type="entry name" value="Protein kinase-like (PK-like)"/>
    <property type="match status" value="1"/>
</dbReference>
<dbReference type="eggNOG" id="KOG1164">
    <property type="taxonomic scope" value="Eukaryota"/>
</dbReference>
<dbReference type="HOGENOM" id="CLU_019279_2_0_1"/>
<dbReference type="SMART" id="SM00220">
    <property type="entry name" value="S_TKc"/>
    <property type="match status" value="1"/>
</dbReference>
<dbReference type="PANTHER" id="PTHR11909">
    <property type="entry name" value="CASEIN KINASE-RELATED"/>
    <property type="match status" value="1"/>
</dbReference>
<dbReference type="AlphaFoldDB" id="D8PTQ2"/>
<dbReference type="InParanoid" id="D8PTQ2"/>
<proteinExistence type="predicted"/>
<dbReference type="InterPro" id="IPR000719">
    <property type="entry name" value="Prot_kinase_dom"/>
</dbReference>
<dbReference type="KEGG" id="scm:SCHCO_02682255"/>
<dbReference type="Proteomes" id="UP000007431">
    <property type="component" value="Unassembled WGS sequence"/>
</dbReference>
<dbReference type="InterPro" id="IPR008271">
    <property type="entry name" value="Ser/Thr_kinase_AS"/>
</dbReference>
<dbReference type="OMA" id="KTHIRAS"/>
<dbReference type="InterPro" id="IPR011009">
    <property type="entry name" value="Kinase-like_dom_sf"/>
</dbReference>
<dbReference type="STRING" id="578458.D8PTQ2"/>
<gene>
    <name evidence="3" type="ORF">SCHCODRAFT_106151</name>
</gene>
<dbReference type="GO" id="GO:0005524">
    <property type="term" value="F:ATP binding"/>
    <property type="evidence" value="ECO:0007669"/>
    <property type="project" value="InterPro"/>
</dbReference>
<dbReference type="PROSITE" id="PS00108">
    <property type="entry name" value="PROTEIN_KINASE_ST"/>
    <property type="match status" value="1"/>
</dbReference>
<protein>
    <recommendedName>
        <fullName evidence="1">non-specific serine/threonine protein kinase</fullName>
        <ecNumber evidence="1">2.7.11.1</ecNumber>
    </recommendedName>
</protein>
<dbReference type="OrthoDB" id="5579860at2759"/>
<dbReference type="Pfam" id="PF00069">
    <property type="entry name" value="Pkinase"/>
    <property type="match status" value="1"/>
</dbReference>
<organism evidence="4">
    <name type="scientific">Schizophyllum commune (strain H4-8 / FGSC 9210)</name>
    <name type="common">Split gill fungus</name>
    <dbReference type="NCBI Taxonomy" id="578458"/>
    <lineage>
        <taxon>Eukaryota</taxon>
        <taxon>Fungi</taxon>
        <taxon>Dikarya</taxon>
        <taxon>Basidiomycota</taxon>
        <taxon>Agaricomycotina</taxon>
        <taxon>Agaricomycetes</taxon>
        <taxon>Agaricomycetidae</taxon>
        <taxon>Agaricales</taxon>
        <taxon>Schizophyllaceae</taxon>
        <taxon>Schizophyllum</taxon>
    </lineage>
</organism>
<dbReference type="GeneID" id="9594784"/>
<dbReference type="Gene3D" id="1.10.510.10">
    <property type="entry name" value="Transferase(Phosphotransferase) domain 1"/>
    <property type="match status" value="1"/>
</dbReference>